<dbReference type="InterPro" id="IPR013324">
    <property type="entry name" value="RNA_pol_sigma_r3/r4-like"/>
</dbReference>
<dbReference type="InterPro" id="IPR000943">
    <property type="entry name" value="RNA_pol_sigma70"/>
</dbReference>
<evidence type="ECO:0000313" key="3">
    <source>
        <dbReference type="EMBL" id="MFB2834258.1"/>
    </source>
</evidence>
<sequence>MPRPKKYQGLYGRQEVYRASPQGKEKIQQYEQSEARREQRRRRTEQLRLAKAEAKKQEFLSLYGDPAIALVHLNDDEKQVICLYYGLDSPPISLEAIGKQMGVSRQWVHQIKQKALEKIADLM</sequence>
<dbReference type="PRINTS" id="PR00046">
    <property type="entry name" value="SIGMA70FCT"/>
</dbReference>
<dbReference type="PANTHER" id="PTHR30603">
    <property type="entry name" value="RNA POLYMERASE SIGMA FACTOR RPO"/>
    <property type="match status" value="1"/>
</dbReference>
<organism evidence="3 4">
    <name type="scientific">Floridaenema evergladense BLCC-F167</name>
    <dbReference type="NCBI Taxonomy" id="3153639"/>
    <lineage>
        <taxon>Bacteria</taxon>
        <taxon>Bacillati</taxon>
        <taxon>Cyanobacteriota</taxon>
        <taxon>Cyanophyceae</taxon>
        <taxon>Oscillatoriophycideae</taxon>
        <taxon>Aerosakkonematales</taxon>
        <taxon>Aerosakkonemataceae</taxon>
        <taxon>Floridanema</taxon>
        <taxon>Floridanema evergladense</taxon>
    </lineage>
</organism>
<evidence type="ECO:0000313" key="4">
    <source>
        <dbReference type="Proteomes" id="UP001576780"/>
    </source>
</evidence>
<dbReference type="Gene3D" id="1.10.10.10">
    <property type="entry name" value="Winged helix-like DNA-binding domain superfamily/Winged helix DNA-binding domain"/>
    <property type="match status" value="1"/>
</dbReference>
<dbReference type="InterPro" id="IPR007630">
    <property type="entry name" value="RNA_pol_sigma70_r4"/>
</dbReference>
<keyword evidence="4" id="KW-1185">Reference proteome</keyword>
<feature type="compositionally biased region" description="Basic and acidic residues" evidence="1">
    <location>
        <begin position="23"/>
        <end position="37"/>
    </location>
</feature>
<proteinExistence type="predicted"/>
<dbReference type="InterPro" id="IPR050239">
    <property type="entry name" value="Sigma-70_RNA_pol_init_factors"/>
</dbReference>
<dbReference type="EMBL" id="JBHFNT010000058">
    <property type="protein sequence ID" value="MFB2834258.1"/>
    <property type="molecule type" value="Genomic_DNA"/>
</dbReference>
<reference evidence="3 4" key="1">
    <citation type="submission" date="2024-09" db="EMBL/GenBank/DDBJ databases">
        <title>Floridaenema gen nov. (Aerosakkonemataceae, Aerosakkonematales ord. nov., Cyanobacteria) from benthic tropical and subtropical fresh waters, with the description of four new species.</title>
        <authorList>
            <person name="Moretto J.A."/>
            <person name="Berthold D.E."/>
            <person name="Lefler F.W."/>
            <person name="Huang I.-S."/>
            <person name="Laughinghouse H. IV."/>
        </authorList>
    </citation>
    <scope>NUCLEOTIDE SEQUENCE [LARGE SCALE GENOMIC DNA]</scope>
    <source>
        <strain evidence="3 4">BLCC-F167</strain>
    </source>
</reference>
<comment type="caution">
    <text evidence="3">The sequence shown here is derived from an EMBL/GenBank/DDBJ whole genome shotgun (WGS) entry which is preliminary data.</text>
</comment>
<name>A0ABV4WHT0_9CYAN</name>
<accession>A0ABV4WHT0</accession>
<feature type="domain" description="RNA polymerase sigma-70 region 4" evidence="2">
    <location>
        <begin position="69"/>
        <end position="119"/>
    </location>
</feature>
<evidence type="ECO:0000256" key="1">
    <source>
        <dbReference type="SAM" id="MobiDB-lite"/>
    </source>
</evidence>
<dbReference type="RefSeq" id="WP_413276698.1">
    <property type="nucleotide sequence ID" value="NZ_JBHFNT010000058.1"/>
</dbReference>
<dbReference type="Proteomes" id="UP001576780">
    <property type="component" value="Unassembled WGS sequence"/>
</dbReference>
<gene>
    <name evidence="3" type="ORF">ACE1CA_06965</name>
</gene>
<evidence type="ECO:0000259" key="2">
    <source>
        <dbReference type="Pfam" id="PF04545"/>
    </source>
</evidence>
<dbReference type="InterPro" id="IPR036388">
    <property type="entry name" value="WH-like_DNA-bd_sf"/>
</dbReference>
<dbReference type="Pfam" id="PF04545">
    <property type="entry name" value="Sigma70_r4"/>
    <property type="match status" value="1"/>
</dbReference>
<dbReference type="PANTHER" id="PTHR30603:SF47">
    <property type="entry name" value="RNA POLYMERASE SIGMA FACTOR SIGD, CHLOROPLASTIC"/>
    <property type="match status" value="1"/>
</dbReference>
<protein>
    <submittedName>
        <fullName evidence="3">Sigma factor-like helix-turn-helix DNA-binding protein</fullName>
    </submittedName>
</protein>
<dbReference type="SUPFAM" id="SSF88659">
    <property type="entry name" value="Sigma3 and sigma4 domains of RNA polymerase sigma factors"/>
    <property type="match status" value="1"/>
</dbReference>
<feature type="region of interest" description="Disordered" evidence="1">
    <location>
        <begin position="21"/>
        <end position="44"/>
    </location>
</feature>